<dbReference type="EMBL" id="ODYU01011589">
    <property type="protein sequence ID" value="SOQ57423.1"/>
    <property type="molecule type" value="Genomic_DNA"/>
</dbReference>
<accession>A0A2H1WWH9</accession>
<organism evidence="1">
    <name type="scientific">Spodoptera frugiperda</name>
    <name type="common">Fall armyworm</name>
    <dbReference type="NCBI Taxonomy" id="7108"/>
    <lineage>
        <taxon>Eukaryota</taxon>
        <taxon>Metazoa</taxon>
        <taxon>Ecdysozoa</taxon>
        <taxon>Arthropoda</taxon>
        <taxon>Hexapoda</taxon>
        <taxon>Insecta</taxon>
        <taxon>Pterygota</taxon>
        <taxon>Neoptera</taxon>
        <taxon>Endopterygota</taxon>
        <taxon>Lepidoptera</taxon>
        <taxon>Glossata</taxon>
        <taxon>Ditrysia</taxon>
        <taxon>Noctuoidea</taxon>
        <taxon>Noctuidae</taxon>
        <taxon>Amphipyrinae</taxon>
        <taxon>Spodoptera</taxon>
    </lineage>
</organism>
<dbReference type="AlphaFoldDB" id="A0A2H1WWH9"/>
<gene>
    <name evidence="1" type="ORF">SFRICE_035528</name>
</gene>
<name>A0A2H1WWH9_SPOFR</name>
<reference evidence="1" key="1">
    <citation type="submission" date="2016-07" db="EMBL/GenBank/DDBJ databases">
        <authorList>
            <person name="Bretaudeau A."/>
        </authorList>
    </citation>
    <scope>NUCLEOTIDE SEQUENCE</scope>
    <source>
        <strain evidence="1">Rice</strain>
        <tissue evidence="1">Whole body</tissue>
    </source>
</reference>
<protein>
    <submittedName>
        <fullName evidence="1">SFRICE_035528</fullName>
    </submittedName>
</protein>
<evidence type="ECO:0000313" key="1">
    <source>
        <dbReference type="EMBL" id="SOQ57423.1"/>
    </source>
</evidence>
<sequence>MFNAKTIQAQIIAVKIAFRVWNLTPNSIPFSSFNIHAIWMQWTLVLQLKSTKFHNINVDRSELESGMGIFETNN</sequence>
<proteinExistence type="predicted"/>